<dbReference type="EMBL" id="JACIJS010000001">
    <property type="protein sequence ID" value="MBB5514537.1"/>
    <property type="molecule type" value="Genomic_DNA"/>
</dbReference>
<accession>A0A840X1J3</accession>
<dbReference type="InterPro" id="IPR000424">
    <property type="entry name" value="Primosome_PriB/ssb"/>
</dbReference>
<reference evidence="3 4" key="1">
    <citation type="submission" date="2020-08" db="EMBL/GenBank/DDBJ databases">
        <title>Genomic Encyclopedia of Type Strains, Phase IV (KMG-IV): sequencing the most valuable type-strain genomes for metagenomic binning, comparative biology and taxonomic classification.</title>
        <authorList>
            <person name="Goeker M."/>
        </authorList>
    </citation>
    <scope>NUCLEOTIDE SEQUENCE [LARGE SCALE GENOMIC DNA]</scope>
    <source>
        <strain evidence="3 4">DSM 103377</strain>
    </source>
</reference>
<keyword evidence="1 2" id="KW-0238">DNA-binding</keyword>
<dbReference type="RefSeq" id="WP_184008194.1">
    <property type="nucleotide sequence ID" value="NZ_JACIJS010000001.1"/>
</dbReference>
<dbReference type="AlphaFoldDB" id="A0A840X1J3"/>
<dbReference type="Pfam" id="PF00436">
    <property type="entry name" value="SSB"/>
    <property type="match status" value="1"/>
</dbReference>
<gene>
    <name evidence="3" type="ORF">FHS89_000535</name>
</gene>
<keyword evidence="4" id="KW-1185">Reference proteome</keyword>
<dbReference type="SUPFAM" id="SSF50249">
    <property type="entry name" value="Nucleic acid-binding proteins"/>
    <property type="match status" value="1"/>
</dbReference>
<comment type="caution">
    <text evidence="3">The sequence shown here is derived from an EMBL/GenBank/DDBJ whole genome shotgun (WGS) entry which is preliminary data.</text>
</comment>
<evidence type="ECO:0000256" key="2">
    <source>
        <dbReference type="PROSITE-ProRule" id="PRU00252"/>
    </source>
</evidence>
<sequence>MHLKRLSRVGKITKAGTVLKISIAAEYGRRDQDGNFQQNTYWNTITLFNDAAITWAEGNVKQGHLVRATGTIRETAYEKNGETVYGVTLAANTLDDYTRAVRNADAKKRN</sequence>
<name>A0A840X1J3_9RHOB</name>
<dbReference type="Gene3D" id="2.40.50.140">
    <property type="entry name" value="Nucleic acid-binding proteins"/>
    <property type="match status" value="1"/>
</dbReference>
<dbReference type="PROSITE" id="PS50935">
    <property type="entry name" value="SSB"/>
    <property type="match status" value="1"/>
</dbReference>
<organism evidence="3 4">
    <name type="scientific">Rubricella aquisinus</name>
    <dbReference type="NCBI Taxonomy" id="2028108"/>
    <lineage>
        <taxon>Bacteria</taxon>
        <taxon>Pseudomonadati</taxon>
        <taxon>Pseudomonadota</taxon>
        <taxon>Alphaproteobacteria</taxon>
        <taxon>Rhodobacterales</taxon>
        <taxon>Paracoccaceae</taxon>
        <taxon>Rubricella</taxon>
    </lineage>
</organism>
<dbReference type="InterPro" id="IPR012340">
    <property type="entry name" value="NA-bd_OB-fold"/>
</dbReference>
<dbReference type="Proteomes" id="UP000553766">
    <property type="component" value="Unassembled WGS sequence"/>
</dbReference>
<evidence type="ECO:0000256" key="1">
    <source>
        <dbReference type="ARBA" id="ARBA00023125"/>
    </source>
</evidence>
<evidence type="ECO:0008006" key="5">
    <source>
        <dbReference type="Google" id="ProtNLM"/>
    </source>
</evidence>
<evidence type="ECO:0000313" key="4">
    <source>
        <dbReference type="Proteomes" id="UP000553766"/>
    </source>
</evidence>
<proteinExistence type="predicted"/>
<protein>
    <recommendedName>
        <fullName evidence="5">Single-stranded DNA-binding protein</fullName>
    </recommendedName>
</protein>
<evidence type="ECO:0000313" key="3">
    <source>
        <dbReference type="EMBL" id="MBB5514537.1"/>
    </source>
</evidence>
<dbReference type="GO" id="GO:0003697">
    <property type="term" value="F:single-stranded DNA binding"/>
    <property type="evidence" value="ECO:0007669"/>
    <property type="project" value="InterPro"/>
</dbReference>